<evidence type="ECO:0000313" key="4">
    <source>
        <dbReference type="Proteomes" id="UP000184211"/>
    </source>
</evidence>
<dbReference type="Gene3D" id="3.30.300.30">
    <property type="match status" value="1"/>
</dbReference>
<dbReference type="InterPro" id="IPR045851">
    <property type="entry name" value="AMP-bd_C_sf"/>
</dbReference>
<evidence type="ECO:0000313" key="3">
    <source>
        <dbReference type="EMBL" id="SHG25245.1"/>
    </source>
</evidence>
<feature type="domain" description="AMP-dependent synthetase/ligase" evidence="1">
    <location>
        <begin position="25"/>
        <end position="367"/>
    </location>
</feature>
<dbReference type="InterPro" id="IPR042099">
    <property type="entry name" value="ANL_N_sf"/>
</dbReference>
<sequence length="509" mass="54744">MLSVFDKGPFLPCPVPFNMAAHVLRRAEDCAEKVALSVIGGGSETSMTYGELTSAVLGLAQGFLEQGLNPGDLIVLRLGNTADYPIAHLAAIAAGMVSVPTSSQLTDPEVNKIYADLDPALVLHCEGVALGNPPCPVLTETDLVSLKKRPPAQFHMGDANRPAYIVYTSGTSGQPRAVMHAHRAIWARQMMIRDWYDLKSTDRLLHAGAFNWTFTMGTGLLDPWSVGATSLILAPGTDLADLPDILRQHRATLFAAAPGVFRKLLQTEGALTLPDLRHALSAGEKLPARQREQWQRRTGTNIYEAFGMSECSTFISQAPHVASDPASLGHPQTGRKVAIVTSGGPVPLGDIGQIAVHRDDPGLMLGYVNAPAETEARFKGDWFLTGDLGCMAKNGCIHYQGRADDMMNAGGFRVSPVEVEQALSTMPGLHQIAVTEVEIKADTHVIAAFFIADDSVTIESIEAFAKSVLARYKQPRLFIKVSSLPTNPNGKLNRKRLRAAYEASSNGSD</sequence>
<keyword evidence="4" id="KW-1185">Reference proteome</keyword>
<dbReference type="PANTHER" id="PTHR43767:SF1">
    <property type="entry name" value="NONRIBOSOMAL PEPTIDE SYNTHASE PES1 (EUROFUNG)-RELATED"/>
    <property type="match status" value="1"/>
</dbReference>
<keyword evidence="3" id="KW-0436">Ligase</keyword>
<dbReference type="Proteomes" id="UP000184211">
    <property type="component" value="Unassembled WGS sequence"/>
</dbReference>
<dbReference type="GO" id="GO:0016878">
    <property type="term" value="F:acid-thiol ligase activity"/>
    <property type="evidence" value="ECO:0007669"/>
    <property type="project" value="UniProtKB-ARBA"/>
</dbReference>
<evidence type="ECO:0000259" key="1">
    <source>
        <dbReference type="Pfam" id="PF00501"/>
    </source>
</evidence>
<accession>A0A1M5IAJ2</accession>
<dbReference type="STRING" id="870908.SAMN04488044_0260"/>
<dbReference type="AlphaFoldDB" id="A0A1M5IAJ2"/>
<dbReference type="EMBL" id="FQWM01000001">
    <property type="protein sequence ID" value="SHG25245.1"/>
    <property type="molecule type" value="Genomic_DNA"/>
</dbReference>
<organism evidence="3 4">
    <name type="scientific">Cognatishimia maritima</name>
    <dbReference type="NCBI Taxonomy" id="870908"/>
    <lineage>
        <taxon>Bacteria</taxon>
        <taxon>Pseudomonadati</taxon>
        <taxon>Pseudomonadota</taxon>
        <taxon>Alphaproteobacteria</taxon>
        <taxon>Rhodobacterales</taxon>
        <taxon>Paracoccaceae</taxon>
        <taxon>Cognatishimia</taxon>
    </lineage>
</organism>
<dbReference type="Gene3D" id="3.40.50.12780">
    <property type="entry name" value="N-terminal domain of ligase-like"/>
    <property type="match status" value="1"/>
</dbReference>
<evidence type="ECO:0000259" key="2">
    <source>
        <dbReference type="Pfam" id="PF13193"/>
    </source>
</evidence>
<dbReference type="InterPro" id="IPR020845">
    <property type="entry name" value="AMP-binding_CS"/>
</dbReference>
<gene>
    <name evidence="3" type="ORF">SAMN04488044_0260</name>
</gene>
<proteinExistence type="predicted"/>
<dbReference type="InterPro" id="IPR000873">
    <property type="entry name" value="AMP-dep_synth/lig_dom"/>
</dbReference>
<dbReference type="OrthoDB" id="9803968at2"/>
<dbReference type="Pfam" id="PF00501">
    <property type="entry name" value="AMP-binding"/>
    <property type="match status" value="1"/>
</dbReference>
<dbReference type="Pfam" id="PF13193">
    <property type="entry name" value="AMP-binding_C"/>
    <property type="match status" value="1"/>
</dbReference>
<dbReference type="SUPFAM" id="SSF56801">
    <property type="entry name" value="Acetyl-CoA synthetase-like"/>
    <property type="match status" value="1"/>
</dbReference>
<protein>
    <submittedName>
        <fullName evidence="3">Acyl-CoA synthetase (AMP-forming)/AMP-acid ligase II</fullName>
    </submittedName>
</protein>
<feature type="domain" description="AMP-binding enzyme C-terminal" evidence="2">
    <location>
        <begin position="418"/>
        <end position="491"/>
    </location>
</feature>
<dbReference type="RefSeq" id="WP_072789378.1">
    <property type="nucleotide sequence ID" value="NZ_FQWM01000001.1"/>
</dbReference>
<reference evidence="4" key="1">
    <citation type="submission" date="2016-11" db="EMBL/GenBank/DDBJ databases">
        <authorList>
            <person name="Varghese N."/>
            <person name="Submissions S."/>
        </authorList>
    </citation>
    <scope>NUCLEOTIDE SEQUENCE [LARGE SCALE GENOMIC DNA]</scope>
    <source>
        <strain evidence="4">DSM 28223</strain>
    </source>
</reference>
<name>A0A1M5IAJ2_9RHOB</name>
<dbReference type="PROSITE" id="PS00455">
    <property type="entry name" value="AMP_BINDING"/>
    <property type="match status" value="1"/>
</dbReference>
<dbReference type="PANTHER" id="PTHR43767">
    <property type="entry name" value="LONG-CHAIN-FATTY-ACID--COA LIGASE"/>
    <property type="match status" value="1"/>
</dbReference>
<dbReference type="InterPro" id="IPR025110">
    <property type="entry name" value="AMP-bd_C"/>
</dbReference>
<dbReference type="InterPro" id="IPR050237">
    <property type="entry name" value="ATP-dep_AMP-bd_enzyme"/>
</dbReference>